<dbReference type="Pfam" id="PF00512">
    <property type="entry name" value="HisKA"/>
    <property type="match status" value="1"/>
</dbReference>
<dbReference type="GO" id="GO:0005886">
    <property type="term" value="C:plasma membrane"/>
    <property type="evidence" value="ECO:0007669"/>
    <property type="project" value="TreeGrafter"/>
</dbReference>
<dbReference type="SMART" id="SM00091">
    <property type="entry name" value="PAS"/>
    <property type="match status" value="3"/>
</dbReference>
<dbReference type="InterPro" id="IPR003661">
    <property type="entry name" value="HisK_dim/P_dom"/>
</dbReference>
<evidence type="ECO:0000256" key="2">
    <source>
        <dbReference type="ARBA" id="ARBA00012438"/>
    </source>
</evidence>
<dbReference type="SMART" id="SM00388">
    <property type="entry name" value="HisKA"/>
    <property type="match status" value="1"/>
</dbReference>
<keyword evidence="4" id="KW-0808">Transferase</keyword>
<evidence type="ECO:0000256" key="3">
    <source>
        <dbReference type="ARBA" id="ARBA00022553"/>
    </source>
</evidence>
<feature type="domain" description="Histidine kinase" evidence="8">
    <location>
        <begin position="599"/>
        <end position="816"/>
    </location>
</feature>
<dbReference type="Pfam" id="PF12860">
    <property type="entry name" value="PAS_7"/>
    <property type="match status" value="2"/>
</dbReference>
<name>A0A109BKR9_HYPSL</name>
<dbReference type="SUPFAM" id="SSF55785">
    <property type="entry name" value="PYP-like sensor domain (PAS domain)"/>
    <property type="match status" value="2"/>
</dbReference>
<proteinExistence type="predicted"/>
<evidence type="ECO:0000256" key="1">
    <source>
        <dbReference type="ARBA" id="ARBA00000085"/>
    </source>
</evidence>
<dbReference type="Gene3D" id="3.30.565.10">
    <property type="entry name" value="Histidine kinase-like ATPase, C-terminal domain"/>
    <property type="match status" value="1"/>
</dbReference>
<organism evidence="9 10">
    <name type="scientific">Hyphomicrobium sulfonivorans</name>
    <dbReference type="NCBI Taxonomy" id="121290"/>
    <lineage>
        <taxon>Bacteria</taxon>
        <taxon>Pseudomonadati</taxon>
        <taxon>Pseudomonadota</taxon>
        <taxon>Alphaproteobacteria</taxon>
        <taxon>Hyphomicrobiales</taxon>
        <taxon>Hyphomicrobiaceae</taxon>
        <taxon>Hyphomicrobium</taxon>
    </lineage>
</organism>
<evidence type="ECO:0000256" key="7">
    <source>
        <dbReference type="SAM" id="Phobius"/>
    </source>
</evidence>
<comment type="caution">
    <text evidence="9">The sequence shown here is derived from an EMBL/GenBank/DDBJ whole genome shotgun (WGS) entry which is preliminary data.</text>
</comment>
<dbReference type="InterPro" id="IPR036097">
    <property type="entry name" value="HisK_dim/P_sf"/>
</dbReference>
<dbReference type="Gene3D" id="1.10.287.130">
    <property type="match status" value="1"/>
</dbReference>
<evidence type="ECO:0000313" key="10">
    <source>
        <dbReference type="Proteomes" id="UP000059074"/>
    </source>
</evidence>
<dbReference type="Proteomes" id="UP000059074">
    <property type="component" value="Unassembled WGS sequence"/>
</dbReference>
<keyword evidence="10" id="KW-1185">Reference proteome</keyword>
<dbReference type="FunFam" id="3.30.565.10:FF:000006">
    <property type="entry name" value="Sensor histidine kinase WalK"/>
    <property type="match status" value="1"/>
</dbReference>
<sequence>MQFATLTRLARKPYGLAALATASFACVLLLAASVTSGAGFNLPLLGDQAGILLGATVAALVIAGGIGWMAFDRLRSKESQSRAEITALKRSLTAADSVIRSEPQVLLYWEQDKPLAVAAYTLHGIPGLPDSPEKFLRFGNWLEPASAAALKPAIDALFASGHPFNLIVRTTADGHLEAEGRTSGGRAILRFRDVAGHRDEVARIMAQHQRLAREVRASRALLDALPIPVWLRAKDGRITWVNNAYVRAVEARGRSEVHERQIELLEQRQRRNAARVLARGEGYRDRLHLIVGRDRRLFDVTMLPFDEATAAVAVEVPSLEKPQGEGERPQFYDSTLNRVATAVAVFNDRQQLVFFNEAFRKLWRLDEAWLKSRPSAGAILDRLRELGRLPQVVNYAEWKENILDAYASPSVSDDTWSLPDGRTLQVRPEKNSDGGITYLFIDDTDRLALEREINALVNVQRETLDTLKEGVAVFGTDGRLKLFNAALAEIWDLPKRALAEHPHIDAFIEQSRPLYDDPAIWNRLNHSVTSISEHREEFTGQMMRSNETLIDYAAMPLPDGATLLTFSDVTNAKRYERMLEERNAALVAADRIKNAFISHVSYKLRTPLTSIIGFSEMLSNPIIGPLNDKQEEYLADISNSSKELLTTIDDILTLASIDAGSMDLKLASIDVSTVIDAAIVGVREAASHSRLSLSIGVADDARSFIGDEARVRQILFNLLSNAVSFSKPGDTIEINCRRDSEMVVFTVADEGVGIAKDDLWRVFDRFESGNHSAGHRGAGLGLSIVKSLVELHGGTVTLESEPNLGTRVTVRLPANGRPDKADPALPYEGPAAQLSAGSKSA</sequence>
<evidence type="ECO:0000259" key="8">
    <source>
        <dbReference type="PROSITE" id="PS50109"/>
    </source>
</evidence>
<comment type="catalytic activity">
    <reaction evidence="1">
        <text>ATP + protein L-histidine = ADP + protein N-phospho-L-histidine.</text>
        <dbReference type="EC" id="2.7.13.3"/>
    </reaction>
</comment>
<dbReference type="SMART" id="SM00387">
    <property type="entry name" value="HATPase_c"/>
    <property type="match status" value="1"/>
</dbReference>
<dbReference type="SUPFAM" id="SSF47384">
    <property type="entry name" value="Homodimeric domain of signal transducing histidine kinase"/>
    <property type="match status" value="1"/>
</dbReference>
<dbReference type="InterPro" id="IPR036890">
    <property type="entry name" value="HATPase_C_sf"/>
</dbReference>
<feature type="transmembrane region" description="Helical" evidence="7">
    <location>
        <begin position="49"/>
        <end position="71"/>
    </location>
</feature>
<dbReference type="CDD" id="cd00082">
    <property type="entry name" value="HisKA"/>
    <property type="match status" value="1"/>
</dbReference>
<reference evidence="9 10" key="1">
    <citation type="submission" date="2015-10" db="EMBL/GenBank/DDBJ databases">
        <title>Transcriptomic analysis of a linuron degrading triple-species bacterial consortium.</title>
        <authorList>
            <person name="Albers P."/>
        </authorList>
    </citation>
    <scope>NUCLEOTIDE SEQUENCE [LARGE SCALE GENOMIC DNA]</scope>
    <source>
        <strain evidence="9 10">WDL6</strain>
    </source>
</reference>
<dbReference type="GO" id="GO:0000155">
    <property type="term" value="F:phosphorelay sensor kinase activity"/>
    <property type="evidence" value="ECO:0007669"/>
    <property type="project" value="InterPro"/>
</dbReference>
<dbReference type="PROSITE" id="PS50109">
    <property type="entry name" value="HIS_KIN"/>
    <property type="match status" value="1"/>
</dbReference>
<dbReference type="PRINTS" id="PR00344">
    <property type="entry name" value="BCTRLSENSOR"/>
</dbReference>
<dbReference type="PANTHER" id="PTHR43047">
    <property type="entry name" value="TWO-COMPONENT HISTIDINE PROTEIN KINASE"/>
    <property type="match status" value="1"/>
</dbReference>
<dbReference type="InterPro" id="IPR005467">
    <property type="entry name" value="His_kinase_dom"/>
</dbReference>
<keyword evidence="7" id="KW-0812">Transmembrane</keyword>
<dbReference type="GO" id="GO:0009927">
    <property type="term" value="F:histidine phosphotransfer kinase activity"/>
    <property type="evidence" value="ECO:0007669"/>
    <property type="project" value="TreeGrafter"/>
</dbReference>
<evidence type="ECO:0000313" key="9">
    <source>
        <dbReference type="EMBL" id="KWT70643.1"/>
    </source>
</evidence>
<dbReference type="Pfam" id="PF02518">
    <property type="entry name" value="HATPase_c"/>
    <property type="match status" value="1"/>
</dbReference>
<dbReference type="InterPro" id="IPR004358">
    <property type="entry name" value="Sig_transdc_His_kin-like_C"/>
</dbReference>
<dbReference type="PANTHER" id="PTHR43047:SF72">
    <property type="entry name" value="OSMOSENSING HISTIDINE PROTEIN KINASE SLN1"/>
    <property type="match status" value="1"/>
</dbReference>
<dbReference type="AlphaFoldDB" id="A0A109BKR9"/>
<keyword evidence="5" id="KW-0418">Kinase</keyword>
<feature type="region of interest" description="Disordered" evidence="6">
    <location>
        <begin position="813"/>
        <end position="841"/>
    </location>
</feature>
<gene>
    <name evidence="9" type="ORF">APY04_0923</name>
</gene>
<keyword evidence="7" id="KW-0472">Membrane</keyword>
<dbReference type="STRING" id="121290.APY04_0923"/>
<dbReference type="CDD" id="cd00075">
    <property type="entry name" value="HATPase"/>
    <property type="match status" value="1"/>
</dbReference>
<dbReference type="InterPro" id="IPR003594">
    <property type="entry name" value="HATPase_dom"/>
</dbReference>
<evidence type="ECO:0000256" key="6">
    <source>
        <dbReference type="SAM" id="MobiDB-lite"/>
    </source>
</evidence>
<dbReference type="InterPro" id="IPR035965">
    <property type="entry name" value="PAS-like_dom_sf"/>
</dbReference>
<dbReference type="Pfam" id="PF13188">
    <property type="entry name" value="PAS_8"/>
    <property type="match status" value="1"/>
</dbReference>
<dbReference type="EMBL" id="LMTR01000030">
    <property type="protein sequence ID" value="KWT70643.1"/>
    <property type="molecule type" value="Genomic_DNA"/>
</dbReference>
<dbReference type="InterPro" id="IPR000014">
    <property type="entry name" value="PAS"/>
</dbReference>
<dbReference type="EC" id="2.7.13.3" evidence="2"/>
<dbReference type="Gene3D" id="3.30.450.20">
    <property type="entry name" value="PAS domain"/>
    <property type="match status" value="2"/>
</dbReference>
<keyword evidence="7" id="KW-1133">Transmembrane helix</keyword>
<dbReference type="PATRIC" id="fig|121290.4.peg.1736"/>
<protein>
    <recommendedName>
        <fullName evidence="2">histidine kinase</fullName>
        <ecNumber evidence="2">2.7.13.3</ecNumber>
    </recommendedName>
</protein>
<keyword evidence="3" id="KW-0597">Phosphoprotein</keyword>
<dbReference type="SUPFAM" id="SSF55874">
    <property type="entry name" value="ATPase domain of HSP90 chaperone/DNA topoisomerase II/histidine kinase"/>
    <property type="match status" value="1"/>
</dbReference>
<evidence type="ECO:0000256" key="5">
    <source>
        <dbReference type="ARBA" id="ARBA00022777"/>
    </source>
</evidence>
<evidence type="ECO:0000256" key="4">
    <source>
        <dbReference type="ARBA" id="ARBA00022679"/>
    </source>
</evidence>
<accession>A0A109BKR9</accession>